<evidence type="ECO:0000313" key="2">
    <source>
        <dbReference type="EMBL" id="GIJ74224.1"/>
    </source>
</evidence>
<keyword evidence="3" id="KW-1185">Reference proteome</keyword>
<dbReference type="PANTHER" id="PTHR43162:SF1">
    <property type="entry name" value="PRESTALK A DIFFERENTIATION PROTEIN A"/>
    <property type="match status" value="1"/>
</dbReference>
<dbReference type="InterPro" id="IPR016040">
    <property type="entry name" value="NAD(P)-bd_dom"/>
</dbReference>
<proteinExistence type="predicted"/>
<dbReference type="Pfam" id="PF13460">
    <property type="entry name" value="NAD_binding_10"/>
    <property type="match status" value="1"/>
</dbReference>
<evidence type="ECO:0000313" key="3">
    <source>
        <dbReference type="Proteomes" id="UP000635606"/>
    </source>
</evidence>
<evidence type="ECO:0000259" key="1">
    <source>
        <dbReference type="Pfam" id="PF13460"/>
    </source>
</evidence>
<dbReference type="SUPFAM" id="SSF51735">
    <property type="entry name" value="NAD(P)-binding Rossmann-fold domains"/>
    <property type="match status" value="1"/>
</dbReference>
<sequence>MTTLVIGGTGKTGRRVAQKLADRGAAVRIGSRAGSPPFDWEDLTTWEPAVRDVTAVYLTYQPDLAFPGAAEQIGAFAKLAVAAGTRRIVLLSGRGEEETWPSEESVRTSGADWTILRCNWFAQNFSESFLHPGVMEGVVALPSPDVPEPFIDVADIAEVAVAALTSDDHSGRLYELSGPRAITFAEATAEISAASGREVRYQPVSVDEYAAAAVEFVGPEAAPSVAALFAKVLDGRNSAVTPDLERVLGRPGRDFRDVVREAAAAGAWS</sequence>
<dbReference type="PANTHER" id="PTHR43162">
    <property type="match status" value="1"/>
</dbReference>
<feature type="domain" description="NAD(P)-binding" evidence="1">
    <location>
        <begin position="7"/>
        <end position="166"/>
    </location>
</feature>
<dbReference type="Gene3D" id="3.90.25.10">
    <property type="entry name" value="UDP-galactose 4-epimerase, domain 1"/>
    <property type="match status" value="1"/>
</dbReference>
<dbReference type="Gene3D" id="3.40.50.720">
    <property type="entry name" value="NAD(P)-binding Rossmann-like Domain"/>
    <property type="match status" value="1"/>
</dbReference>
<name>A0A8J4A1V0_9ACTN</name>
<dbReference type="InterPro" id="IPR051604">
    <property type="entry name" value="Ergot_Alk_Oxidoreductase"/>
</dbReference>
<gene>
    <name evidence="2" type="ORF">Voc01_091410</name>
</gene>
<comment type="caution">
    <text evidence="2">The sequence shown here is derived from an EMBL/GenBank/DDBJ whole genome shotgun (WGS) entry which is preliminary data.</text>
</comment>
<accession>A0A8J4A1V0</accession>
<protein>
    <submittedName>
        <fullName evidence="2">NmrA family transcriptional regulator</fullName>
    </submittedName>
</protein>
<reference evidence="2" key="1">
    <citation type="submission" date="2021-01" db="EMBL/GenBank/DDBJ databases">
        <title>Whole genome shotgun sequence of Virgisporangium ochraceum NBRC 16418.</title>
        <authorList>
            <person name="Komaki H."/>
            <person name="Tamura T."/>
        </authorList>
    </citation>
    <scope>NUCLEOTIDE SEQUENCE</scope>
    <source>
        <strain evidence="2">NBRC 16418</strain>
    </source>
</reference>
<dbReference type="EMBL" id="BOPH01000132">
    <property type="protein sequence ID" value="GIJ74224.1"/>
    <property type="molecule type" value="Genomic_DNA"/>
</dbReference>
<dbReference type="RefSeq" id="WP_203934027.1">
    <property type="nucleotide sequence ID" value="NZ_BOPH01000132.1"/>
</dbReference>
<dbReference type="Proteomes" id="UP000635606">
    <property type="component" value="Unassembled WGS sequence"/>
</dbReference>
<organism evidence="2 3">
    <name type="scientific">Virgisporangium ochraceum</name>
    <dbReference type="NCBI Taxonomy" id="65505"/>
    <lineage>
        <taxon>Bacteria</taxon>
        <taxon>Bacillati</taxon>
        <taxon>Actinomycetota</taxon>
        <taxon>Actinomycetes</taxon>
        <taxon>Micromonosporales</taxon>
        <taxon>Micromonosporaceae</taxon>
        <taxon>Virgisporangium</taxon>
    </lineage>
</organism>
<dbReference type="InterPro" id="IPR036291">
    <property type="entry name" value="NAD(P)-bd_dom_sf"/>
</dbReference>
<dbReference type="AlphaFoldDB" id="A0A8J4A1V0"/>